<dbReference type="Proteomes" id="UP000798662">
    <property type="component" value="Chromosome 3"/>
</dbReference>
<gene>
    <name evidence="1" type="ORF">I4F81_010955</name>
</gene>
<evidence type="ECO:0000313" key="2">
    <source>
        <dbReference type="Proteomes" id="UP000798662"/>
    </source>
</evidence>
<comment type="caution">
    <text evidence="1">The sequence shown here is derived from an EMBL/GenBank/DDBJ whole genome shotgun (WGS) entry which is preliminary data.</text>
</comment>
<organism evidence="1 2">
    <name type="scientific">Pyropia yezoensis</name>
    <name type="common">Susabi-nori</name>
    <name type="synonym">Porphyra yezoensis</name>
    <dbReference type="NCBI Taxonomy" id="2788"/>
    <lineage>
        <taxon>Eukaryota</taxon>
        <taxon>Rhodophyta</taxon>
        <taxon>Bangiophyceae</taxon>
        <taxon>Bangiales</taxon>
        <taxon>Bangiaceae</taxon>
        <taxon>Pyropia</taxon>
    </lineage>
</organism>
<dbReference type="EMBL" id="CM020620">
    <property type="protein sequence ID" value="KAK1868468.1"/>
    <property type="molecule type" value="Genomic_DNA"/>
</dbReference>
<accession>A0ACC3CF44</accession>
<keyword evidence="2" id="KW-1185">Reference proteome</keyword>
<name>A0ACC3CF44_PYRYE</name>
<sequence length="225" mass="23118">MASTGGPSACTPPFPRGVRVRGKPPLLAAGAAPSAAALPSPPPRGSLVPRPLRRRTPHGPAGRRSQAPFPPAAAAANIAATGLPVQVRLAVAATSTVALLHNLWLHFGPLRAEHRLVSPASAGWGRESAFYTFHGNLLALLYATAAATVVGRELWLSWRGAHPAAPASGGGGKGKGWPLLEGAVYGWGGVPVTAVTLVVGIGYYGLIHFHPLVFLCGSDRGLAPW</sequence>
<evidence type="ECO:0000313" key="1">
    <source>
        <dbReference type="EMBL" id="KAK1868468.1"/>
    </source>
</evidence>
<reference evidence="1" key="1">
    <citation type="submission" date="2019-11" db="EMBL/GenBank/DDBJ databases">
        <title>Nori genome reveals adaptations in red seaweeds to the harsh intertidal environment.</title>
        <authorList>
            <person name="Wang D."/>
            <person name="Mao Y."/>
        </authorList>
    </citation>
    <scope>NUCLEOTIDE SEQUENCE</scope>
    <source>
        <tissue evidence="1">Gametophyte</tissue>
    </source>
</reference>
<proteinExistence type="predicted"/>
<protein>
    <submittedName>
        <fullName evidence="1">Uncharacterized protein</fullName>
    </submittedName>
</protein>